<evidence type="ECO:0000313" key="6">
    <source>
        <dbReference type="EMBL" id="CAD8656160.1"/>
    </source>
</evidence>
<dbReference type="Gene3D" id="2.130.10.10">
    <property type="entry name" value="YVTN repeat-like/Quinoprotein amine dehydrogenase"/>
    <property type="match status" value="3"/>
</dbReference>
<keyword evidence="2" id="KW-0677">Repeat</keyword>
<feature type="region of interest" description="Disordered" evidence="5">
    <location>
        <begin position="233"/>
        <end position="269"/>
    </location>
</feature>
<feature type="repeat" description="WD" evidence="3">
    <location>
        <begin position="509"/>
        <end position="539"/>
    </location>
</feature>
<reference evidence="6" key="1">
    <citation type="submission" date="2021-01" db="EMBL/GenBank/DDBJ databases">
        <authorList>
            <person name="Corre E."/>
            <person name="Pelletier E."/>
            <person name="Niang G."/>
            <person name="Scheremetjew M."/>
            <person name="Finn R."/>
            <person name="Kale V."/>
            <person name="Holt S."/>
            <person name="Cochrane G."/>
            <person name="Meng A."/>
            <person name="Brown T."/>
            <person name="Cohen L."/>
        </authorList>
    </citation>
    <scope>NUCLEOTIDE SEQUENCE</scope>
    <source>
        <strain evidence="6">CCMP722</strain>
    </source>
</reference>
<proteinExistence type="predicted"/>
<evidence type="ECO:0000256" key="2">
    <source>
        <dbReference type="ARBA" id="ARBA00022737"/>
    </source>
</evidence>
<evidence type="ECO:0000256" key="1">
    <source>
        <dbReference type="ARBA" id="ARBA00022574"/>
    </source>
</evidence>
<feature type="coiled-coil region" evidence="4">
    <location>
        <begin position="198"/>
        <end position="232"/>
    </location>
</feature>
<keyword evidence="4" id="KW-0175">Coiled coil</keyword>
<dbReference type="PROSITE" id="PS00678">
    <property type="entry name" value="WD_REPEATS_1"/>
    <property type="match status" value="4"/>
</dbReference>
<feature type="repeat" description="WD" evidence="3">
    <location>
        <begin position="330"/>
        <end position="371"/>
    </location>
</feature>
<feature type="repeat" description="WD" evidence="3">
    <location>
        <begin position="288"/>
        <end position="329"/>
    </location>
</feature>
<accession>A0A7S0QW16</accession>
<dbReference type="InterPro" id="IPR036322">
    <property type="entry name" value="WD40_repeat_dom_sf"/>
</dbReference>
<dbReference type="PANTHER" id="PTHR14604">
    <property type="entry name" value="WD40 REPEAT PF20"/>
    <property type="match status" value="1"/>
</dbReference>
<feature type="repeat" description="WD" evidence="3">
    <location>
        <begin position="414"/>
        <end position="455"/>
    </location>
</feature>
<dbReference type="PANTHER" id="PTHR14604:SF3">
    <property type="entry name" value="SPERM-ASSOCIATED ANTIGEN 16 PROTEIN"/>
    <property type="match status" value="1"/>
</dbReference>
<dbReference type="PRINTS" id="PR00320">
    <property type="entry name" value="GPROTEINBRPT"/>
</dbReference>
<evidence type="ECO:0000256" key="3">
    <source>
        <dbReference type="PROSITE-ProRule" id="PRU00221"/>
    </source>
</evidence>
<feature type="region of interest" description="Disordered" evidence="5">
    <location>
        <begin position="1"/>
        <end position="39"/>
    </location>
</feature>
<feature type="repeat" description="WD" evidence="3">
    <location>
        <begin position="456"/>
        <end position="497"/>
    </location>
</feature>
<gene>
    <name evidence="6" type="ORF">POBO1169_LOCUS4293</name>
</gene>
<dbReference type="PROSITE" id="PS50082">
    <property type="entry name" value="WD_REPEATS_2"/>
    <property type="match status" value="7"/>
</dbReference>
<dbReference type="AlphaFoldDB" id="A0A7S0QW16"/>
<dbReference type="InterPro" id="IPR015943">
    <property type="entry name" value="WD40/YVTN_repeat-like_dom_sf"/>
</dbReference>
<dbReference type="InterPro" id="IPR019775">
    <property type="entry name" value="WD40_repeat_CS"/>
</dbReference>
<dbReference type="EMBL" id="HBFA01008237">
    <property type="protein sequence ID" value="CAD8656160.1"/>
    <property type="molecule type" value="Transcribed_RNA"/>
</dbReference>
<dbReference type="InterPro" id="IPR001680">
    <property type="entry name" value="WD40_rpt"/>
</dbReference>
<keyword evidence="1 3" id="KW-0853">WD repeat</keyword>
<dbReference type="SMART" id="SM00320">
    <property type="entry name" value="WD40"/>
    <property type="match status" value="7"/>
</dbReference>
<dbReference type="PROSITE" id="PS50294">
    <property type="entry name" value="WD_REPEATS_REGION"/>
    <property type="match status" value="6"/>
</dbReference>
<evidence type="ECO:0000256" key="5">
    <source>
        <dbReference type="SAM" id="MobiDB-lite"/>
    </source>
</evidence>
<evidence type="ECO:0000256" key="4">
    <source>
        <dbReference type="SAM" id="Coils"/>
    </source>
</evidence>
<dbReference type="CDD" id="cd00200">
    <property type="entry name" value="WD40"/>
    <property type="match status" value="1"/>
</dbReference>
<organism evidence="6">
    <name type="scientific">Pyramimonas obovata</name>
    <dbReference type="NCBI Taxonomy" id="1411642"/>
    <lineage>
        <taxon>Eukaryota</taxon>
        <taxon>Viridiplantae</taxon>
        <taxon>Chlorophyta</taxon>
        <taxon>Pyramimonadophyceae</taxon>
        <taxon>Pyramimonadales</taxon>
        <taxon>Pyramimonadaceae</taxon>
        <taxon>Pyramimonas</taxon>
        <taxon>Pyramimonas incertae sedis</taxon>
    </lineage>
</organism>
<dbReference type="Pfam" id="PF00400">
    <property type="entry name" value="WD40"/>
    <property type="match status" value="7"/>
</dbReference>
<feature type="repeat" description="WD" evidence="3">
    <location>
        <begin position="372"/>
        <end position="413"/>
    </location>
</feature>
<dbReference type="InterPro" id="IPR050995">
    <property type="entry name" value="WD-F-box_domain-protein"/>
</dbReference>
<feature type="repeat" description="WD" evidence="3">
    <location>
        <begin position="540"/>
        <end position="575"/>
    </location>
</feature>
<feature type="compositionally biased region" description="Acidic residues" evidence="5">
    <location>
        <begin position="11"/>
        <end position="39"/>
    </location>
</feature>
<sequence>MSGEEKVTDDLLLDSDDDFEYEEVPVDSESDDDDMSEDLESALRSLATAKGKQIVDVVGQEEAEEAGPAPGAVTKRPEVVDDFVRNFLLKMNMTRTLESFETEWYELAQTGQLHEEDVGAVPDIYLRNHELDSMTKALRAELEHVKSIAGRATATWDKFRKERDFHRMHHKRVGQEKNKLLTDIQRLRKHFGHYEPTLKELRHKYEVAMKEKMMMRLERDRLSAKLEAYESQMRTTELPADTQPLPKTKKLQKKKGDSQLPPNDRENPLQNLQFPVAEVQTFTLQKTFKGHLMSVSNVAIHPKKPIIATASDDCTWKMWGLPGGDIIMSGDGHKDWVASVNFHPLGTHLVSASGDCTVKLWSFEKAKCVATFTEHTQAVWDAAFHDTGDFVVSCSLDHSARLWDVNSQRCRQTFRGHMDSVNAVVWQPYTNNICTGSSDKTISIWDARSGLCTQTFYGHFNSCNHVTFNLRGDTIASTDSDGVVKLWDVRMVAELMTINVGPHPANKAAFDRSGEILAIASDDSEVKVWNLIDGEQICELKGHTDSVHAVTFDPYGKFVVTASSDNTFRLYGTLA</sequence>
<dbReference type="InterPro" id="IPR020472">
    <property type="entry name" value="WD40_PAC1"/>
</dbReference>
<dbReference type="SUPFAM" id="SSF50978">
    <property type="entry name" value="WD40 repeat-like"/>
    <property type="match status" value="1"/>
</dbReference>
<protein>
    <submittedName>
        <fullName evidence="6">Uncharacterized protein</fullName>
    </submittedName>
</protein>
<name>A0A7S0QW16_9CHLO</name>